<dbReference type="AlphaFoldDB" id="A0A5C4TDH0"/>
<evidence type="ECO:0000313" key="1">
    <source>
        <dbReference type="EMBL" id="TNJ66902.1"/>
    </source>
</evidence>
<dbReference type="EMBL" id="VDCQ01000008">
    <property type="protein sequence ID" value="TNJ66902.1"/>
    <property type="molecule type" value="Genomic_DNA"/>
</dbReference>
<dbReference type="OrthoDB" id="1705901at2"/>
<dbReference type="PANTHER" id="PTHR41260">
    <property type="entry name" value="PROTEIN ECSC"/>
    <property type="match status" value="1"/>
</dbReference>
<reference evidence="1 2" key="1">
    <citation type="submission" date="2019-05" db="EMBL/GenBank/DDBJ databases">
        <title>We sequenced the genome of Paenibacillus hemerocallicola KCTC 33185 for further insight into its adaptation and study the phylogeny of Paenibacillus.</title>
        <authorList>
            <person name="Narsing Rao M.P."/>
        </authorList>
    </citation>
    <scope>NUCLEOTIDE SEQUENCE [LARGE SCALE GENOMIC DNA]</scope>
    <source>
        <strain evidence="1 2">KCTC 33185</strain>
    </source>
</reference>
<proteinExistence type="predicted"/>
<dbReference type="PANTHER" id="PTHR41260:SF1">
    <property type="entry name" value="PROTEIN ECSC"/>
    <property type="match status" value="1"/>
</dbReference>
<sequence length="247" mass="27435">MNAYEDSIRFRLAEWERRLLKPPGLLERTSKTVQTKINEKIPAKVHAALTSAVKGIFHTVLFTLDYVPKGLPQAGLTLQERDEKAAALVNTYKKIAAAEGAGTGAGGFALGLVDFPALIAIKMKCLFELAHLYGYSTRDYRERLFLLYVFQLAFSGRDHKTGVYRTIQSWDATAELYPPGELALQTIEWEKLQQEYRDAIDFRKMLQLVPGIGAIVGAWANYGLLEELGEAAINSFRLRLLGAPGGA</sequence>
<gene>
    <name evidence="1" type="ORF">FE784_08000</name>
</gene>
<dbReference type="RefSeq" id="WP_139601705.1">
    <property type="nucleotide sequence ID" value="NZ_VDCQ01000008.1"/>
</dbReference>
<organism evidence="1 2">
    <name type="scientific">Paenibacillus hemerocallicola</name>
    <dbReference type="NCBI Taxonomy" id="1172614"/>
    <lineage>
        <taxon>Bacteria</taxon>
        <taxon>Bacillati</taxon>
        <taxon>Bacillota</taxon>
        <taxon>Bacilli</taxon>
        <taxon>Bacillales</taxon>
        <taxon>Paenibacillaceae</taxon>
        <taxon>Paenibacillus</taxon>
    </lineage>
</organism>
<accession>A0A5C4TDH0</accession>
<keyword evidence="2" id="KW-1185">Reference proteome</keyword>
<evidence type="ECO:0000313" key="2">
    <source>
        <dbReference type="Proteomes" id="UP000307943"/>
    </source>
</evidence>
<name>A0A5C4TDH0_9BACL</name>
<dbReference type="InterPro" id="IPR024787">
    <property type="entry name" value="EcsC"/>
</dbReference>
<comment type="caution">
    <text evidence="1">The sequence shown here is derived from an EMBL/GenBank/DDBJ whole genome shotgun (WGS) entry which is preliminary data.</text>
</comment>
<protein>
    <submittedName>
        <fullName evidence="1">EcsC family protein</fullName>
    </submittedName>
</protein>
<dbReference type="Pfam" id="PF12787">
    <property type="entry name" value="EcsC"/>
    <property type="match status" value="1"/>
</dbReference>
<dbReference type="Proteomes" id="UP000307943">
    <property type="component" value="Unassembled WGS sequence"/>
</dbReference>